<dbReference type="InterPro" id="IPR000086">
    <property type="entry name" value="NUDIX_hydrolase_dom"/>
</dbReference>
<dbReference type="SUPFAM" id="SSF55811">
    <property type="entry name" value="Nudix"/>
    <property type="match status" value="1"/>
</dbReference>
<dbReference type="InterPro" id="IPR015797">
    <property type="entry name" value="NUDIX_hydrolase-like_dom_sf"/>
</dbReference>
<evidence type="ECO:0000256" key="3">
    <source>
        <dbReference type="SAM" id="SignalP"/>
    </source>
</evidence>
<feature type="signal peptide" evidence="3">
    <location>
        <begin position="1"/>
        <end position="17"/>
    </location>
</feature>
<evidence type="ECO:0000313" key="6">
    <source>
        <dbReference type="EMBL" id="AEK81140.1"/>
    </source>
</evidence>
<dbReference type="GO" id="GO:0005737">
    <property type="term" value="C:cytoplasm"/>
    <property type="evidence" value="ECO:0007669"/>
    <property type="project" value="TreeGrafter"/>
</dbReference>
<dbReference type="EMBL" id="JN254327">
    <property type="protein sequence ID" value="AEK81140.1"/>
    <property type="molecule type" value="Genomic_DNA"/>
</dbReference>
<evidence type="ECO:0000256" key="1">
    <source>
        <dbReference type="ARBA" id="ARBA00022723"/>
    </source>
</evidence>
<dbReference type="Pfam" id="PF00293">
    <property type="entry name" value="NUDIX"/>
    <property type="match status" value="1"/>
</dbReference>
<protein>
    <submittedName>
        <fullName evidence="6">Avh307</fullName>
    </submittedName>
    <submittedName>
        <fullName evidence="5">Avr3b</fullName>
    </submittedName>
</protein>
<evidence type="ECO:0000256" key="2">
    <source>
        <dbReference type="ARBA" id="ARBA00022801"/>
    </source>
</evidence>
<dbReference type="KEGG" id="psoj:PHYSODRAFT_285308"/>
<keyword evidence="1" id="KW-0479">Metal-binding</keyword>
<dbReference type="VEuPathDB" id="FungiDB:PHYSODRAFT_285308"/>
<dbReference type="PANTHER" id="PTHR12629:SF0">
    <property type="entry name" value="DIPHOSPHOINOSITOL-POLYPHOSPHATE DIPHOSPHATASE"/>
    <property type="match status" value="1"/>
</dbReference>
<dbReference type="GO" id="GO:0046872">
    <property type="term" value="F:metal ion binding"/>
    <property type="evidence" value="ECO:0007669"/>
    <property type="project" value="UniProtKB-KW"/>
</dbReference>
<dbReference type="PANTHER" id="PTHR12629">
    <property type="entry name" value="DIPHOSPHOINOSITOL POLYPHOSPHATE PHOSPHOHYDROLASE"/>
    <property type="match status" value="1"/>
</dbReference>
<organism evidence="6">
    <name type="scientific">Phytophthora sojae</name>
    <name type="common">Soybean stem and root rot agent</name>
    <name type="synonym">Phytophthora megasperma f. sp. glycines</name>
    <dbReference type="NCBI Taxonomy" id="67593"/>
    <lineage>
        <taxon>Eukaryota</taxon>
        <taxon>Sar</taxon>
        <taxon>Stramenopiles</taxon>
        <taxon>Oomycota</taxon>
        <taxon>Peronosporomycetes</taxon>
        <taxon>Peronosporales</taxon>
        <taxon>Peronosporaceae</taxon>
        <taxon>Phytophthora</taxon>
    </lineage>
</organism>
<dbReference type="GO" id="GO:0005634">
    <property type="term" value="C:nucleus"/>
    <property type="evidence" value="ECO:0007669"/>
    <property type="project" value="TreeGrafter"/>
</dbReference>
<gene>
    <name evidence="6" type="primary">Avh</name>
</gene>
<reference evidence="6" key="1">
    <citation type="journal article" date="2011" name="Plant Cell">
        <title>Transcriptional programming and functional interactions within the Phytophthora sojae RXLR effector repertoire.</title>
        <authorList>
            <person name="Wang Q."/>
            <person name="Han C."/>
            <person name="Ferreira A.O."/>
            <person name="Yu X."/>
            <person name="Ye W."/>
            <person name="Tripathy S."/>
            <person name="Kale S.D."/>
            <person name="Gu B."/>
            <person name="Sheng Y."/>
            <person name="Sui Y."/>
            <person name="Wang X."/>
            <person name="Zhang Z."/>
            <person name="Cheng B."/>
            <person name="Dong S."/>
            <person name="Shan W."/>
            <person name="Zheng X."/>
            <person name="Dou D."/>
            <person name="Tyler B.M."/>
            <person name="Wang Y."/>
        </authorList>
    </citation>
    <scope>NUCLEOTIDE SEQUENCE</scope>
    <source>
        <strain evidence="6">P7064</strain>
    </source>
</reference>
<dbReference type="RefSeq" id="XP_009522373.1">
    <property type="nucleotide sequence ID" value="XM_009524078.1"/>
</dbReference>
<feature type="domain" description="Nudix hydrolase" evidence="4">
    <location>
        <begin position="176"/>
        <end position="229"/>
    </location>
</feature>
<evidence type="ECO:0000313" key="5">
    <source>
        <dbReference type="EMBL" id="AEI75279.1"/>
    </source>
</evidence>
<dbReference type="InterPro" id="IPR020084">
    <property type="entry name" value="NUDIX_hydrolase_CS"/>
</dbReference>
<evidence type="ECO:0000259" key="4">
    <source>
        <dbReference type="Pfam" id="PF00293"/>
    </source>
</evidence>
<dbReference type="Gene3D" id="3.90.79.10">
    <property type="entry name" value="Nucleoside Triphosphate Pyrophosphohydrolase"/>
    <property type="match status" value="1"/>
</dbReference>
<dbReference type="EMBL" id="JF892553">
    <property type="protein sequence ID" value="AEI75279.1"/>
    <property type="molecule type" value="mRNA"/>
</dbReference>
<dbReference type="GO" id="GO:0016787">
    <property type="term" value="F:hydrolase activity"/>
    <property type="evidence" value="ECO:0007669"/>
    <property type="project" value="UniProtKB-KW"/>
</dbReference>
<sequence length="314" mass="34874">MRFLFLLVAVALASAEAAESAAMIHEEAGVSSFNTLTGGNQIQRSLRVYLGANEERGVGGVKLENILTIFVQRAKAKLPQGFTAAALGNWKGFSRRVDTVMEHYPKGLSEKAIKELRTAETKRFTDYAMLGPSDKYNLLRPMQGVDEAMIAPNLVSLTGRKNQVLGDAGGRSVVCNVVMRSEAEGGGILLISSSKLDKQDFILPKGGLEKGEIAYGAAKREVLEEGGVRYRSDIFIFYRWSVLTLVMALQVKVKKLKELGVTLVGDKTYESFLMRSKKVYEQWSESRRLRVWVRECQSIEIPGETQLTVRLLFN</sequence>
<reference evidence="5" key="2">
    <citation type="journal article" date="2011" name="PLoS Pathog.">
        <title>Phytophthora sojae Avirulence Effector Avr3b is a Secreted NADH and ADP-ribose Pyrophosphorylase that Modulates Plant Immunity.</title>
        <authorList>
            <person name="Dong S."/>
            <person name="Yin W."/>
            <person name="Kong G."/>
            <person name="Yang X."/>
            <person name="Qutob D."/>
            <person name="Chen Q."/>
            <person name="Kale S.D."/>
            <person name="Sui Y."/>
            <person name="Zhang Z."/>
            <person name="Dou D."/>
            <person name="Zheng X."/>
            <person name="Gijzen M."/>
            <person name="M Tyler B."/>
            <person name="Wang Y."/>
        </authorList>
    </citation>
    <scope>NUCLEOTIDE SEQUENCE</scope>
    <source>
        <strain evidence="5">P6497</strain>
    </source>
</reference>
<reference evidence="5" key="3">
    <citation type="submission" date="2011-04" db="EMBL/GenBank/DDBJ databases">
        <authorList>
            <person name="Dong S.M."/>
            <person name="Wang Y.C."/>
        </authorList>
    </citation>
    <scope>NUCLEOTIDE SEQUENCE</scope>
    <source>
        <strain evidence="5">P6497</strain>
    </source>
</reference>
<dbReference type="PROSITE" id="PS00893">
    <property type="entry name" value="NUDIX_BOX"/>
    <property type="match status" value="1"/>
</dbReference>
<name>E0W4V8_PHYSO</name>
<dbReference type="OrthoDB" id="2011998at2759"/>
<accession>E0W4V8</accession>
<keyword evidence="3" id="KW-0732">Signal</keyword>
<proteinExistence type="evidence at transcript level"/>
<feature type="chain" id="PRO_5007652812" evidence="3">
    <location>
        <begin position="18"/>
        <end position="314"/>
    </location>
</feature>
<dbReference type="AlphaFoldDB" id="E0W4V8"/>
<dbReference type="SMR" id="E0W4V8"/>
<keyword evidence="2" id="KW-0378">Hydrolase</keyword>